<feature type="domain" description="OTU" evidence="2">
    <location>
        <begin position="212"/>
        <end position="347"/>
    </location>
</feature>
<dbReference type="RefSeq" id="XP_009058623.1">
    <property type="nucleotide sequence ID" value="XM_009060375.1"/>
</dbReference>
<dbReference type="Gene3D" id="3.90.70.80">
    <property type="match status" value="1"/>
</dbReference>
<dbReference type="OMA" id="REHINEM"/>
<proteinExistence type="predicted"/>
<evidence type="ECO:0000256" key="1">
    <source>
        <dbReference type="SAM" id="MobiDB-lite"/>
    </source>
</evidence>
<dbReference type="KEGG" id="lgi:LOTGIDRAFT_163820"/>
<dbReference type="InterPro" id="IPR003323">
    <property type="entry name" value="OTU_dom"/>
</dbReference>
<name>V4BNY1_LOTGI</name>
<feature type="compositionally biased region" description="Polar residues" evidence="1">
    <location>
        <begin position="179"/>
        <end position="215"/>
    </location>
</feature>
<dbReference type="GO" id="GO:0004843">
    <property type="term" value="F:cysteine-type deubiquitinase activity"/>
    <property type="evidence" value="ECO:0007669"/>
    <property type="project" value="TreeGrafter"/>
</dbReference>
<dbReference type="PANTHER" id="PTHR12419">
    <property type="entry name" value="OTU DOMAIN CONTAINING PROTEIN"/>
    <property type="match status" value="1"/>
</dbReference>
<gene>
    <name evidence="3" type="ORF">LOTGIDRAFT_163820</name>
</gene>
<dbReference type="PROSITE" id="PS50802">
    <property type="entry name" value="OTU"/>
    <property type="match status" value="1"/>
</dbReference>
<dbReference type="EMBL" id="KB202367">
    <property type="protein sequence ID" value="ESO90624.1"/>
    <property type="molecule type" value="Genomic_DNA"/>
</dbReference>
<protein>
    <recommendedName>
        <fullName evidence="2">OTU domain-containing protein</fullName>
    </recommendedName>
</protein>
<reference evidence="3 4" key="1">
    <citation type="journal article" date="2013" name="Nature">
        <title>Insights into bilaterian evolution from three spiralian genomes.</title>
        <authorList>
            <person name="Simakov O."/>
            <person name="Marletaz F."/>
            <person name="Cho S.J."/>
            <person name="Edsinger-Gonzales E."/>
            <person name="Havlak P."/>
            <person name="Hellsten U."/>
            <person name="Kuo D.H."/>
            <person name="Larsson T."/>
            <person name="Lv J."/>
            <person name="Arendt D."/>
            <person name="Savage R."/>
            <person name="Osoegawa K."/>
            <person name="de Jong P."/>
            <person name="Grimwood J."/>
            <person name="Chapman J.A."/>
            <person name="Shapiro H."/>
            <person name="Aerts A."/>
            <person name="Otillar R.P."/>
            <person name="Terry A.Y."/>
            <person name="Boore J.L."/>
            <person name="Grigoriev I.V."/>
            <person name="Lindberg D.R."/>
            <person name="Seaver E.C."/>
            <person name="Weisblat D.A."/>
            <person name="Putnam N.H."/>
            <person name="Rokhsar D.S."/>
        </authorList>
    </citation>
    <scope>NUCLEOTIDE SEQUENCE [LARGE SCALE GENOMIC DNA]</scope>
</reference>
<dbReference type="OrthoDB" id="409956at2759"/>
<evidence type="ECO:0000313" key="4">
    <source>
        <dbReference type="Proteomes" id="UP000030746"/>
    </source>
</evidence>
<dbReference type="InterPro" id="IPR038765">
    <property type="entry name" value="Papain-like_cys_pep_sf"/>
</dbReference>
<keyword evidence="4" id="KW-1185">Reference proteome</keyword>
<dbReference type="CTD" id="20239560"/>
<dbReference type="HOGENOM" id="CLU_734226_0_0_1"/>
<dbReference type="InterPro" id="IPR050704">
    <property type="entry name" value="Peptidase_C85-like"/>
</dbReference>
<dbReference type="GeneID" id="20239560"/>
<dbReference type="STRING" id="225164.V4BNY1"/>
<dbReference type="CDD" id="cd22755">
    <property type="entry name" value="OTU_CeDUB-like"/>
    <property type="match status" value="1"/>
</dbReference>
<feature type="region of interest" description="Disordered" evidence="1">
    <location>
        <begin position="112"/>
        <end position="216"/>
    </location>
</feature>
<accession>V4BNY1</accession>
<evidence type="ECO:0000259" key="2">
    <source>
        <dbReference type="PROSITE" id="PS50802"/>
    </source>
</evidence>
<evidence type="ECO:0000313" key="3">
    <source>
        <dbReference type="EMBL" id="ESO90624.1"/>
    </source>
</evidence>
<dbReference type="SUPFAM" id="SSF54001">
    <property type="entry name" value="Cysteine proteinases"/>
    <property type="match status" value="1"/>
</dbReference>
<dbReference type="AlphaFoldDB" id="V4BNY1"/>
<dbReference type="Pfam" id="PF02338">
    <property type="entry name" value="OTU"/>
    <property type="match status" value="1"/>
</dbReference>
<feature type="compositionally biased region" description="Basic and acidic residues" evidence="1">
    <location>
        <begin position="161"/>
        <end position="172"/>
    </location>
</feature>
<sequence length="377" mass="43042">MRLNSSLVFDSPFVEHFNHEPWATSPIRRGRHPAFSRVPRPGMDHIADTQRRVLDHFHREVGGDFGFRRLNEESSSARGRNGGFDDSRARIIPIQVIREPRREFCEIQRRPSPCPRYIDVSDDSDCDEPKYIGPNDNNNGLRNLQPVGRSPPKRITNQGRVDSHTERSRPVSDRLPLTVLQTNDSLTRNVQPSASRPISQSGAARQHSTSQTASTKALGDGNCFFRALSKEVYGLEEFHAEVRQAVMDVIEKYPKKFEQFLDDDSSMKEHIKDMRLLSTWSTTMEIYGAATLLQRDIYVLSPNHTGESYSWLLFSPRFAYNGEMKYHPCYITLCHTNGNHYDRIAATHHECNCNLNAPKLTGAECYVDLTNAELSVY</sequence>
<dbReference type="GO" id="GO:0016579">
    <property type="term" value="P:protein deubiquitination"/>
    <property type="evidence" value="ECO:0007669"/>
    <property type="project" value="TreeGrafter"/>
</dbReference>
<dbReference type="Proteomes" id="UP000030746">
    <property type="component" value="Unassembled WGS sequence"/>
</dbReference>
<organism evidence="3 4">
    <name type="scientific">Lottia gigantea</name>
    <name type="common">Giant owl limpet</name>
    <dbReference type="NCBI Taxonomy" id="225164"/>
    <lineage>
        <taxon>Eukaryota</taxon>
        <taxon>Metazoa</taxon>
        <taxon>Spiralia</taxon>
        <taxon>Lophotrochozoa</taxon>
        <taxon>Mollusca</taxon>
        <taxon>Gastropoda</taxon>
        <taxon>Patellogastropoda</taxon>
        <taxon>Lottioidea</taxon>
        <taxon>Lottiidae</taxon>
        <taxon>Lottia</taxon>
    </lineage>
</organism>